<dbReference type="Gene3D" id="1.50.10.10">
    <property type="match status" value="1"/>
</dbReference>
<evidence type="ECO:0000313" key="4">
    <source>
        <dbReference type="Proteomes" id="UP000199478"/>
    </source>
</evidence>
<dbReference type="Pfam" id="PF07221">
    <property type="entry name" value="GlcNAc_2-epim"/>
    <property type="match status" value="1"/>
</dbReference>
<dbReference type="Proteomes" id="UP000199478">
    <property type="component" value="Unassembled WGS sequence"/>
</dbReference>
<evidence type="ECO:0000256" key="2">
    <source>
        <dbReference type="ARBA" id="ARBA00023235"/>
    </source>
</evidence>
<accession>A0A1I6HGD8</accession>
<dbReference type="EMBL" id="FOYP01000002">
    <property type="protein sequence ID" value="SFR53317.1"/>
    <property type="molecule type" value="Genomic_DNA"/>
</dbReference>
<dbReference type="OrthoDB" id="9806359at2"/>
<evidence type="ECO:0000256" key="1">
    <source>
        <dbReference type="ARBA" id="ARBA00008558"/>
    </source>
</evidence>
<reference evidence="4" key="1">
    <citation type="submission" date="2016-10" db="EMBL/GenBank/DDBJ databases">
        <authorList>
            <person name="Varghese N."/>
            <person name="Submissions S."/>
        </authorList>
    </citation>
    <scope>NUCLEOTIDE SEQUENCE [LARGE SCALE GENOMIC DNA]</scope>
    <source>
        <strain evidence="4">DSM 26879</strain>
    </source>
</reference>
<proteinExistence type="inferred from homology"/>
<protein>
    <submittedName>
        <fullName evidence="3">Mannose or cellobiose epimerase, N-acyl-D-glucosamine 2-epimerase family</fullName>
    </submittedName>
</protein>
<organism evidence="3 4">
    <name type="scientific">Yoonia tamlensis</name>
    <dbReference type="NCBI Taxonomy" id="390270"/>
    <lineage>
        <taxon>Bacteria</taxon>
        <taxon>Pseudomonadati</taxon>
        <taxon>Pseudomonadota</taxon>
        <taxon>Alphaproteobacteria</taxon>
        <taxon>Rhodobacterales</taxon>
        <taxon>Paracoccaceae</taxon>
        <taxon>Yoonia</taxon>
    </lineage>
</organism>
<gene>
    <name evidence="3" type="ORF">SAMN04488005_2649</name>
</gene>
<name>A0A1I6HGD8_9RHOB</name>
<dbReference type="InterPro" id="IPR010819">
    <property type="entry name" value="AGE/CE"/>
</dbReference>
<keyword evidence="4" id="KW-1185">Reference proteome</keyword>
<evidence type="ECO:0000313" key="3">
    <source>
        <dbReference type="EMBL" id="SFR53317.1"/>
    </source>
</evidence>
<sequence length="409" mass="45912">MKLPLFEPDSTYQNWLKDTVHRNYLHADAQRQFDFFRPSLRADGGFYVLDLDGAPLDSTVQELHTTARMVHSFALGQMAGFAGCDAVVDHGLKYLKSHHHDADHAGYLWGLDGDNIHDGRKLAYGHVFVLLAASSAHMAGHPDAITLIDDVTNVLNTRFWEEDRGLFADEWNRDWSPFSTYRGMNANMHGVEALLTAFEATGRTAYLDKAGRILDFFVGQIAPANNWRLAEHYTQDWQIDWAYSENPMFRPAGTTPGHSFELARLSLQYWDLRGRPDGNAVQNARHLMQAALDDAWDKARGGLIYTLNPDGTPAIKDRYWWPVTEAIGVLATLIKLDPQPADEDWYRKLWQFADGHFIDHARGGWYPEIDGSGAPTDAQFKGKPDIYHAVQASLFALAPGISNMGKPAA</sequence>
<dbReference type="InterPro" id="IPR008928">
    <property type="entry name" value="6-hairpin_glycosidase_sf"/>
</dbReference>
<dbReference type="SUPFAM" id="SSF48208">
    <property type="entry name" value="Six-hairpin glycosidases"/>
    <property type="match status" value="1"/>
</dbReference>
<dbReference type="PANTHER" id="PTHR15108">
    <property type="entry name" value="N-ACYLGLUCOSAMINE-2-EPIMERASE"/>
    <property type="match status" value="1"/>
</dbReference>
<keyword evidence="2" id="KW-0413">Isomerase</keyword>
<dbReference type="STRING" id="390270.SAMN04488005_2649"/>
<dbReference type="InterPro" id="IPR012341">
    <property type="entry name" value="6hp_glycosidase-like_sf"/>
</dbReference>
<dbReference type="RefSeq" id="WP_090201005.1">
    <property type="nucleotide sequence ID" value="NZ_FOYP01000002.1"/>
</dbReference>
<dbReference type="GO" id="GO:0005975">
    <property type="term" value="P:carbohydrate metabolic process"/>
    <property type="evidence" value="ECO:0007669"/>
    <property type="project" value="InterPro"/>
</dbReference>
<comment type="similarity">
    <text evidence="1">Belongs to the N-acylglucosamine 2-epimerase family.</text>
</comment>
<dbReference type="AlphaFoldDB" id="A0A1I6HGD8"/>
<dbReference type="GO" id="GO:0016853">
    <property type="term" value="F:isomerase activity"/>
    <property type="evidence" value="ECO:0007669"/>
    <property type="project" value="UniProtKB-KW"/>
</dbReference>